<dbReference type="GeneID" id="17309327"/>
<dbReference type="EMBL" id="JH992972">
    <property type="protein sequence ID" value="EKX52733.1"/>
    <property type="molecule type" value="Genomic_DNA"/>
</dbReference>
<dbReference type="PaxDb" id="55529-EKX52733"/>
<dbReference type="KEGG" id="gtt:GUITHDRAFT_150639"/>
<reference evidence="2" key="3">
    <citation type="submission" date="2016-03" db="UniProtKB">
        <authorList>
            <consortium name="EnsemblProtists"/>
        </authorList>
    </citation>
    <scope>IDENTIFICATION</scope>
</reference>
<proteinExistence type="predicted"/>
<gene>
    <name evidence="1" type="ORF">GUITHDRAFT_150639</name>
</gene>
<sequence length="73" mass="8541">MSYKRITGNYSELPLFSSAWKCQMEHAEIILNVRRYVLSVYADGSDHNEMIKNNVNTHERKLDKSNYPSVFLS</sequence>
<accession>L1JXA9</accession>
<organism evidence="1">
    <name type="scientific">Guillardia theta (strain CCMP2712)</name>
    <name type="common">Cryptophyte</name>
    <dbReference type="NCBI Taxonomy" id="905079"/>
    <lineage>
        <taxon>Eukaryota</taxon>
        <taxon>Cryptophyceae</taxon>
        <taxon>Pyrenomonadales</taxon>
        <taxon>Geminigeraceae</taxon>
        <taxon>Guillardia</taxon>
    </lineage>
</organism>
<protein>
    <submittedName>
        <fullName evidence="1 2">Uncharacterized protein</fullName>
    </submittedName>
</protein>
<dbReference type="RefSeq" id="XP_005839713.1">
    <property type="nucleotide sequence ID" value="XM_005839656.1"/>
</dbReference>
<evidence type="ECO:0000313" key="2">
    <source>
        <dbReference type="EnsemblProtists" id="EKX52733"/>
    </source>
</evidence>
<keyword evidence="3" id="KW-1185">Reference proteome</keyword>
<dbReference type="HOGENOM" id="CLU_2710086_0_0_1"/>
<dbReference type="EnsemblProtists" id="EKX52733">
    <property type="protein sequence ID" value="EKX52733"/>
    <property type="gene ID" value="GUITHDRAFT_150639"/>
</dbReference>
<reference evidence="3" key="2">
    <citation type="submission" date="2012-11" db="EMBL/GenBank/DDBJ databases">
        <authorList>
            <person name="Kuo A."/>
            <person name="Curtis B.A."/>
            <person name="Tanifuji G."/>
            <person name="Burki F."/>
            <person name="Gruber A."/>
            <person name="Irimia M."/>
            <person name="Maruyama S."/>
            <person name="Arias M.C."/>
            <person name="Ball S.G."/>
            <person name="Gile G.H."/>
            <person name="Hirakawa Y."/>
            <person name="Hopkins J.F."/>
            <person name="Rensing S.A."/>
            <person name="Schmutz J."/>
            <person name="Symeonidi A."/>
            <person name="Elias M."/>
            <person name="Eveleigh R.J."/>
            <person name="Herman E.K."/>
            <person name="Klute M.J."/>
            <person name="Nakayama T."/>
            <person name="Obornik M."/>
            <person name="Reyes-Prieto A."/>
            <person name="Armbrust E.V."/>
            <person name="Aves S.J."/>
            <person name="Beiko R.G."/>
            <person name="Coutinho P."/>
            <person name="Dacks J.B."/>
            <person name="Durnford D.G."/>
            <person name="Fast N.M."/>
            <person name="Green B.R."/>
            <person name="Grisdale C."/>
            <person name="Hempe F."/>
            <person name="Henrissat B."/>
            <person name="Hoppner M.P."/>
            <person name="Ishida K.-I."/>
            <person name="Kim E."/>
            <person name="Koreny L."/>
            <person name="Kroth P.G."/>
            <person name="Liu Y."/>
            <person name="Malik S.-B."/>
            <person name="Maier U.G."/>
            <person name="McRose D."/>
            <person name="Mock T."/>
            <person name="Neilson J.A."/>
            <person name="Onodera N.T."/>
            <person name="Poole A.M."/>
            <person name="Pritham E.J."/>
            <person name="Richards T.A."/>
            <person name="Rocap G."/>
            <person name="Roy S.W."/>
            <person name="Sarai C."/>
            <person name="Schaack S."/>
            <person name="Shirato S."/>
            <person name="Slamovits C.H."/>
            <person name="Spencer D.F."/>
            <person name="Suzuki S."/>
            <person name="Worden A.Z."/>
            <person name="Zauner S."/>
            <person name="Barry K."/>
            <person name="Bell C."/>
            <person name="Bharti A.K."/>
            <person name="Crow J.A."/>
            <person name="Grimwood J."/>
            <person name="Kramer R."/>
            <person name="Lindquist E."/>
            <person name="Lucas S."/>
            <person name="Salamov A."/>
            <person name="McFadden G.I."/>
            <person name="Lane C.E."/>
            <person name="Keeling P.J."/>
            <person name="Gray M.W."/>
            <person name="Grigoriev I.V."/>
            <person name="Archibald J.M."/>
        </authorList>
    </citation>
    <scope>NUCLEOTIDE SEQUENCE</scope>
    <source>
        <strain evidence="3">CCMP2712</strain>
    </source>
</reference>
<evidence type="ECO:0000313" key="1">
    <source>
        <dbReference type="EMBL" id="EKX52733.1"/>
    </source>
</evidence>
<evidence type="ECO:0000313" key="3">
    <source>
        <dbReference type="Proteomes" id="UP000011087"/>
    </source>
</evidence>
<dbReference type="Proteomes" id="UP000011087">
    <property type="component" value="Unassembled WGS sequence"/>
</dbReference>
<reference evidence="1 3" key="1">
    <citation type="journal article" date="2012" name="Nature">
        <title>Algal genomes reveal evolutionary mosaicism and the fate of nucleomorphs.</title>
        <authorList>
            <consortium name="DOE Joint Genome Institute"/>
            <person name="Curtis B.A."/>
            <person name="Tanifuji G."/>
            <person name="Burki F."/>
            <person name="Gruber A."/>
            <person name="Irimia M."/>
            <person name="Maruyama S."/>
            <person name="Arias M.C."/>
            <person name="Ball S.G."/>
            <person name="Gile G.H."/>
            <person name="Hirakawa Y."/>
            <person name="Hopkins J.F."/>
            <person name="Kuo A."/>
            <person name="Rensing S.A."/>
            <person name="Schmutz J."/>
            <person name="Symeonidi A."/>
            <person name="Elias M."/>
            <person name="Eveleigh R.J."/>
            <person name="Herman E.K."/>
            <person name="Klute M.J."/>
            <person name="Nakayama T."/>
            <person name="Obornik M."/>
            <person name="Reyes-Prieto A."/>
            <person name="Armbrust E.V."/>
            <person name="Aves S.J."/>
            <person name="Beiko R.G."/>
            <person name="Coutinho P."/>
            <person name="Dacks J.B."/>
            <person name="Durnford D.G."/>
            <person name="Fast N.M."/>
            <person name="Green B.R."/>
            <person name="Grisdale C.J."/>
            <person name="Hempel F."/>
            <person name="Henrissat B."/>
            <person name="Hoppner M.P."/>
            <person name="Ishida K."/>
            <person name="Kim E."/>
            <person name="Koreny L."/>
            <person name="Kroth P.G."/>
            <person name="Liu Y."/>
            <person name="Malik S.B."/>
            <person name="Maier U.G."/>
            <person name="McRose D."/>
            <person name="Mock T."/>
            <person name="Neilson J.A."/>
            <person name="Onodera N.T."/>
            <person name="Poole A.M."/>
            <person name="Pritham E.J."/>
            <person name="Richards T.A."/>
            <person name="Rocap G."/>
            <person name="Roy S.W."/>
            <person name="Sarai C."/>
            <person name="Schaack S."/>
            <person name="Shirato S."/>
            <person name="Slamovits C.H."/>
            <person name="Spencer D.F."/>
            <person name="Suzuki S."/>
            <person name="Worden A.Z."/>
            <person name="Zauner S."/>
            <person name="Barry K."/>
            <person name="Bell C."/>
            <person name="Bharti A.K."/>
            <person name="Crow J.A."/>
            <person name="Grimwood J."/>
            <person name="Kramer R."/>
            <person name="Lindquist E."/>
            <person name="Lucas S."/>
            <person name="Salamov A."/>
            <person name="McFadden G.I."/>
            <person name="Lane C.E."/>
            <person name="Keeling P.J."/>
            <person name="Gray M.W."/>
            <person name="Grigoriev I.V."/>
            <person name="Archibald J.M."/>
        </authorList>
    </citation>
    <scope>NUCLEOTIDE SEQUENCE</scope>
    <source>
        <strain evidence="1 3">CCMP2712</strain>
    </source>
</reference>
<name>L1JXA9_GUITC</name>
<dbReference type="AlphaFoldDB" id="L1JXA9"/>